<evidence type="ECO:0000313" key="1">
    <source>
        <dbReference type="EMBL" id="KIA76029.1"/>
    </source>
</evidence>
<comment type="caution">
    <text evidence="1">The sequence shown here is derived from an EMBL/GenBank/DDBJ whole genome shotgun (WGS) entry which is preliminary data.</text>
</comment>
<dbReference type="PATRIC" id="fig|83552.4.peg.2843"/>
<organism evidence="1 2">
    <name type="scientific">Parachlamydia acanthamoebae</name>
    <dbReference type="NCBI Taxonomy" id="83552"/>
    <lineage>
        <taxon>Bacteria</taxon>
        <taxon>Pseudomonadati</taxon>
        <taxon>Chlamydiota</taxon>
        <taxon>Chlamydiia</taxon>
        <taxon>Parachlamydiales</taxon>
        <taxon>Parachlamydiaceae</taxon>
        <taxon>Parachlamydia</taxon>
    </lineage>
</organism>
<dbReference type="Proteomes" id="UP000031307">
    <property type="component" value="Unassembled WGS sequence"/>
</dbReference>
<feature type="non-terminal residue" evidence="1">
    <location>
        <position position="1"/>
    </location>
</feature>
<reference evidence="1 2" key="1">
    <citation type="journal article" date="2014" name="Mol. Biol. Evol.">
        <title>Massive expansion of Ubiquitination-related gene families within the Chlamydiae.</title>
        <authorList>
            <person name="Domman D."/>
            <person name="Collingro A."/>
            <person name="Lagkouvardos I."/>
            <person name="Gehre L."/>
            <person name="Weinmaier T."/>
            <person name="Rattei T."/>
            <person name="Subtil A."/>
            <person name="Horn M."/>
        </authorList>
    </citation>
    <scope>NUCLEOTIDE SEQUENCE [LARGE SCALE GENOMIC DNA]</scope>
    <source>
        <strain evidence="1 2">OEW1</strain>
    </source>
</reference>
<proteinExistence type="predicted"/>
<dbReference type="AlphaFoldDB" id="A0A0C1EHB1"/>
<protein>
    <submittedName>
        <fullName evidence="1">Uncharacterized protein</fullName>
    </submittedName>
</protein>
<name>A0A0C1EHB1_9BACT</name>
<dbReference type="EMBL" id="JSAM01000161">
    <property type="protein sequence ID" value="KIA76029.1"/>
    <property type="molecule type" value="Genomic_DNA"/>
</dbReference>
<gene>
    <name evidence="1" type="ORF">DB43_DD00010</name>
</gene>
<evidence type="ECO:0000313" key="2">
    <source>
        <dbReference type="Proteomes" id="UP000031307"/>
    </source>
</evidence>
<dbReference type="RefSeq" id="WP_039378629.1">
    <property type="nucleotide sequence ID" value="NZ_JSAM01000161.1"/>
</dbReference>
<accession>A0A0C1EHB1</accession>
<sequence length="83" mass="9393">EDDISKTLRELKKISDTENGGCLSYTMKSVDSHSGGIACGRRLSQRVNDALNVNPSLKVHKYGGSFKVRKEDFEEYQKEKKKL</sequence>